<organism evidence="4 5">
    <name type="scientific">Pontibacter actiniarum</name>
    <dbReference type="NCBI Taxonomy" id="323450"/>
    <lineage>
        <taxon>Bacteria</taxon>
        <taxon>Pseudomonadati</taxon>
        <taxon>Bacteroidota</taxon>
        <taxon>Cytophagia</taxon>
        <taxon>Cytophagales</taxon>
        <taxon>Hymenobacteraceae</taxon>
        <taxon>Pontibacter</taxon>
    </lineage>
</organism>
<evidence type="ECO:0000313" key="5">
    <source>
        <dbReference type="Proteomes" id="UP000266292"/>
    </source>
</evidence>
<accession>A0A1X9YV03</accession>
<dbReference type="Gene3D" id="2.130.10.130">
    <property type="entry name" value="Integrin alpha, N-terminal"/>
    <property type="match status" value="1"/>
</dbReference>
<dbReference type="InterPro" id="IPR013517">
    <property type="entry name" value="FG-GAP"/>
</dbReference>
<feature type="signal peptide" evidence="2">
    <location>
        <begin position="1"/>
        <end position="19"/>
    </location>
</feature>
<keyword evidence="1 2" id="KW-0732">Signal</keyword>
<dbReference type="OrthoDB" id="9816120at2"/>
<dbReference type="Pfam" id="PF18962">
    <property type="entry name" value="Por_Secre_tail"/>
    <property type="match status" value="1"/>
</dbReference>
<dbReference type="SUPFAM" id="SSF69318">
    <property type="entry name" value="Integrin alpha N-terminal domain"/>
    <property type="match status" value="2"/>
</dbReference>
<feature type="domain" description="Secretion system C-terminal sorting" evidence="3">
    <location>
        <begin position="673"/>
        <end position="747"/>
    </location>
</feature>
<dbReference type="NCBIfam" id="TIGR04183">
    <property type="entry name" value="Por_Secre_tail"/>
    <property type="match status" value="1"/>
</dbReference>
<dbReference type="PANTHER" id="PTHR44103">
    <property type="entry name" value="PROPROTEIN CONVERTASE P"/>
    <property type="match status" value="1"/>
</dbReference>
<evidence type="ECO:0000259" key="3">
    <source>
        <dbReference type="Pfam" id="PF18962"/>
    </source>
</evidence>
<dbReference type="InterPro" id="IPR028994">
    <property type="entry name" value="Integrin_alpha_N"/>
</dbReference>
<proteinExistence type="predicted"/>
<evidence type="ECO:0000256" key="2">
    <source>
        <dbReference type="SAM" id="SignalP"/>
    </source>
</evidence>
<keyword evidence="5" id="KW-1185">Reference proteome</keyword>
<feature type="chain" id="PRO_5010991335" evidence="2">
    <location>
        <begin position="20"/>
        <end position="748"/>
    </location>
</feature>
<protein>
    <submittedName>
        <fullName evidence="4">T9SS C-terminal target domain-containing protein</fullName>
    </submittedName>
</protein>
<dbReference type="RefSeq" id="WP_025608346.1">
    <property type="nucleotide sequence ID" value="NZ_CP021235.1"/>
</dbReference>
<dbReference type="EMBL" id="CP021235">
    <property type="protein sequence ID" value="ARS36747.1"/>
    <property type="molecule type" value="Genomic_DNA"/>
</dbReference>
<dbReference type="AlphaFoldDB" id="A0A1X9YV03"/>
<dbReference type="PANTHER" id="PTHR44103:SF1">
    <property type="entry name" value="PROPROTEIN CONVERTASE P"/>
    <property type="match status" value="1"/>
</dbReference>
<evidence type="ECO:0000313" key="4">
    <source>
        <dbReference type="EMBL" id="ARS36747.1"/>
    </source>
</evidence>
<evidence type="ECO:0000256" key="1">
    <source>
        <dbReference type="ARBA" id="ARBA00022729"/>
    </source>
</evidence>
<gene>
    <name evidence="4" type="ORF">CA264_15695</name>
</gene>
<dbReference type="InterPro" id="IPR026444">
    <property type="entry name" value="Secre_tail"/>
</dbReference>
<dbReference type="Pfam" id="PF13517">
    <property type="entry name" value="FG-GAP_3"/>
    <property type="match status" value="2"/>
</dbReference>
<reference evidence="5" key="1">
    <citation type="submission" date="2017-05" db="EMBL/GenBank/DDBJ databases">
        <authorList>
            <person name="Ray J."/>
            <person name="Price M."/>
            <person name="Deutschbauer A."/>
        </authorList>
    </citation>
    <scope>NUCLEOTIDE SEQUENCE [LARGE SCALE GENOMIC DNA]</scope>
    <source>
        <strain evidence="5">DSM 19842</strain>
    </source>
</reference>
<name>A0A1X9YV03_9BACT</name>
<dbReference type="KEGG" id="pact:CA264_15695"/>
<dbReference type="STRING" id="709015.GCA_000472485_03168"/>
<sequence>MKHFFTALFILLVNVTAHAQQEPLRFRMSQAVPVATPAGQLSDPWSGGLNTAQFSTIDLNQDGQEDLFIFDRQQQKIFTWLAVQEEGEWRYSYAPAYEAFFPQGLSYWALLRDYNCDGLKDIFTSSPLGIQVFKQEPAAEGQLKFSLATDALRYNSGRVNMQMNSADVPSITDIDGDGDLDVLLVEFSQGFFMELYRNTQAEEQQPCGTLNFVQQTDWWGGITECEGCNNFKFGEHCSENEGESIASPMHSGHDGSSLLLLDMDADGDKELVMGGVQCEDLVLMENEGSSGNAVMKGVDPLFPKDRPANFNIYPAAYYEDLTFDGVPDLLVAPQAYQDVRLMDFERSNWLYRNQGAVDNPDFSFVQDDFLQGQMLDLSEGAFPAFADMDADGDLDMLIGNNADYRNDMYSASLSFYRNTGTPTTPAYELVTDDFLGLHSQQVYNLKPAFADLNGDGATDLILTFKGVKAGSTRIAYLQNLAAVPNQPAAYDLAYLQTLLSVADGSSPAFADLDDDGDQDLVLGKAASNLEFYRNTGTASASAPAFTLESESFAGVGFNFSRRYVYPALYDVDGNGRIDLLTTDESGEVRVYRDVTENLAGTYSAETELLENELTQQVQATRLGQGLSITAAPLGGENKLFLVVGTQGGGLYLLEQTAGNTAPPGAGDTLALKVYPNPYGRQSEEPVSVKATAPVQVELYNMVGKRVYQSKGRYSRTHTLPVQGLQAGIYILRATSDGGEQVSSKLMVR</sequence>
<dbReference type="Proteomes" id="UP000266292">
    <property type="component" value="Chromosome"/>
</dbReference>